<keyword evidence="3" id="KW-0808">Transferase</keyword>
<dbReference type="KEGG" id="pnp:IJ22_15310"/>
<feature type="domain" description="Glycosyltransferase subfamily 4-like N-terminal" evidence="2">
    <location>
        <begin position="15"/>
        <end position="213"/>
    </location>
</feature>
<evidence type="ECO:0000259" key="1">
    <source>
        <dbReference type="Pfam" id="PF00534"/>
    </source>
</evidence>
<name>A0A0U2VEG1_9BACL</name>
<dbReference type="Pfam" id="PF00534">
    <property type="entry name" value="Glycos_transf_1"/>
    <property type="match status" value="1"/>
</dbReference>
<dbReference type="OrthoDB" id="9804196at2"/>
<evidence type="ECO:0000313" key="4">
    <source>
        <dbReference type="Proteomes" id="UP000061660"/>
    </source>
</evidence>
<gene>
    <name evidence="3" type="ORF">IJ22_15310</name>
</gene>
<dbReference type="PATRIC" id="fig|162209.4.peg.1622"/>
<organism evidence="3 4">
    <name type="scientific">Paenibacillus naphthalenovorans</name>
    <dbReference type="NCBI Taxonomy" id="162209"/>
    <lineage>
        <taxon>Bacteria</taxon>
        <taxon>Bacillati</taxon>
        <taxon>Bacillota</taxon>
        <taxon>Bacilli</taxon>
        <taxon>Bacillales</taxon>
        <taxon>Paenibacillaceae</taxon>
        <taxon>Paenibacillus</taxon>
    </lineage>
</organism>
<dbReference type="PANTHER" id="PTHR12526">
    <property type="entry name" value="GLYCOSYLTRANSFERASE"/>
    <property type="match status" value="1"/>
</dbReference>
<dbReference type="GO" id="GO:0016757">
    <property type="term" value="F:glycosyltransferase activity"/>
    <property type="evidence" value="ECO:0007669"/>
    <property type="project" value="InterPro"/>
</dbReference>
<dbReference type="EMBL" id="CP013652">
    <property type="protein sequence ID" value="ALS21907.1"/>
    <property type="molecule type" value="Genomic_DNA"/>
</dbReference>
<dbReference type="InterPro" id="IPR001296">
    <property type="entry name" value="Glyco_trans_1"/>
</dbReference>
<keyword evidence="4" id="KW-1185">Reference proteome</keyword>
<evidence type="ECO:0000259" key="2">
    <source>
        <dbReference type="Pfam" id="PF13439"/>
    </source>
</evidence>
<dbReference type="InterPro" id="IPR028098">
    <property type="entry name" value="Glyco_trans_4-like_N"/>
</dbReference>
<dbReference type="PANTHER" id="PTHR12526:SF637">
    <property type="entry name" value="GLYCOSYLTRANSFERASE EPSF-RELATED"/>
    <property type="match status" value="1"/>
</dbReference>
<feature type="domain" description="Glycosyl transferase family 1" evidence="1">
    <location>
        <begin position="229"/>
        <end position="383"/>
    </location>
</feature>
<evidence type="ECO:0000313" key="3">
    <source>
        <dbReference type="EMBL" id="ALS21907.1"/>
    </source>
</evidence>
<reference evidence="4" key="1">
    <citation type="submission" date="2015-12" db="EMBL/GenBank/DDBJ databases">
        <title>Complete genome sequences of two moderately thermophilic Paenibacillus species.</title>
        <authorList>
            <person name="Butler R.III."/>
            <person name="Wang J."/>
            <person name="Stark B.C."/>
            <person name="Pombert J.-F."/>
        </authorList>
    </citation>
    <scope>NUCLEOTIDE SEQUENCE [LARGE SCALE GENOMIC DNA]</scope>
    <source>
        <strain evidence="4">32O-Y</strain>
    </source>
</reference>
<dbReference type="Proteomes" id="UP000061660">
    <property type="component" value="Chromosome"/>
</dbReference>
<dbReference type="Pfam" id="PF13439">
    <property type="entry name" value="Glyco_transf_4"/>
    <property type="match status" value="1"/>
</dbReference>
<sequence length="484" mass="55490">MKILLATFWPFPHSGGIITYVSVVRNTLESQGHQVDILASHPDSHHLYFISKDPKWNGKSVNKTKIRDFIDHVLNRYFNKHFPHVDPWVIWQEAERYTFELAASLFDFASYDLIHTQDVISTRALSRIKPRHVPIVATVHGFYSKELLQDEDIYNENRRLAKKWWKYLCVKESLGAAAAEQIIIPSQWLAKELSKEIAIPYPRMNIIPYGIDMSSLHHQHNQPLANDHSGKIVISCIGRLVLLKGHEILINALGLLKEQRHDFICWMIGDGMLKTELEVYAGQKGLSDHIIFMGERNDVSTLLKETDIVVVPSLHDNLPFVVIEAQLAGKPVIASHVGGIPEMIRHRETGLLFEKGSSVELAEQLLELMNNPSLRQQLGGHAQTWGMTQWNNRNILTKTIDIYHRALEQIQTIQPTTDTIPEGEYGLIRQPGIHRDDVESIFRFEVDILFYTRIWKELLLYLPRDYSIPDTAVMKTLANTGLPE</sequence>
<dbReference type="AlphaFoldDB" id="A0A0U2VEG1"/>
<dbReference type="STRING" id="162209.IJ22_15310"/>
<dbReference type="CDD" id="cd03801">
    <property type="entry name" value="GT4_PimA-like"/>
    <property type="match status" value="1"/>
</dbReference>
<dbReference type="Gene3D" id="3.40.50.2000">
    <property type="entry name" value="Glycogen Phosphorylase B"/>
    <property type="match status" value="2"/>
</dbReference>
<protein>
    <submittedName>
        <fullName evidence="3">Group 1 glycosyl transferase</fullName>
    </submittedName>
</protein>
<reference evidence="3 4" key="2">
    <citation type="journal article" date="2016" name="Genome Announc.">
        <title>Complete Genome Sequences of Two Interactive Moderate Thermophiles, Paenibacillus napthalenovorans 32O-Y and Paenibacillus sp. 32O-W.</title>
        <authorList>
            <person name="Butler R.R.III."/>
            <person name="Wang J."/>
            <person name="Stark B.C."/>
            <person name="Pombert J.F."/>
        </authorList>
    </citation>
    <scope>NUCLEOTIDE SEQUENCE [LARGE SCALE GENOMIC DNA]</scope>
    <source>
        <strain evidence="3 4">32O-Y</strain>
    </source>
</reference>
<dbReference type="SUPFAM" id="SSF53756">
    <property type="entry name" value="UDP-Glycosyltransferase/glycogen phosphorylase"/>
    <property type="match status" value="1"/>
</dbReference>
<proteinExistence type="predicted"/>
<accession>A0A0U2VEG1</accession>